<sequence length="193" mass="21589">MSSNPNCSVYIGNLDERVSDRVLYDILIQAGRVVDLNIPKDRESGKAKGFAFAEYETKEIAEYAVRLFSGLVTLYNRTLKFAISGKDKPSPNLSTATPTQSSYRPRPPAVPYNDLDSSLYSARLPTSCRFSEQVTYSQEPAPPGVSEHQYNGYRSHYESNGYDYNGRVLGTTLDTYSGSRSDRCDSRNSTNYN</sequence>
<dbReference type="SMART" id="SM00360">
    <property type="entry name" value="RRM"/>
    <property type="match status" value="1"/>
</dbReference>
<keyword evidence="8" id="KW-1185">Reference proteome</keyword>
<dbReference type="SUPFAM" id="SSF54928">
    <property type="entry name" value="RNA-binding domain, RBD"/>
    <property type="match status" value="1"/>
</dbReference>
<dbReference type="InterPro" id="IPR035979">
    <property type="entry name" value="RBD_domain_sf"/>
</dbReference>
<evidence type="ECO:0000313" key="8">
    <source>
        <dbReference type="Proteomes" id="UP001454036"/>
    </source>
</evidence>
<protein>
    <recommendedName>
        <fullName evidence="6">RRM domain-containing protein</fullName>
    </recommendedName>
</protein>
<evidence type="ECO:0000259" key="6">
    <source>
        <dbReference type="PROSITE" id="PS50102"/>
    </source>
</evidence>
<dbReference type="InterPro" id="IPR000504">
    <property type="entry name" value="RRM_dom"/>
</dbReference>
<evidence type="ECO:0000256" key="1">
    <source>
        <dbReference type="ARBA" id="ARBA00004642"/>
    </source>
</evidence>
<dbReference type="Proteomes" id="UP001454036">
    <property type="component" value="Unassembled WGS sequence"/>
</dbReference>
<dbReference type="PANTHER" id="PTHR13798">
    <property type="entry name" value="RNA BINDING MOTIF RBM PROTEIN -RELATED"/>
    <property type="match status" value="1"/>
</dbReference>
<evidence type="ECO:0000313" key="7">
    <source>
        <dbReference type="EMBL" id="GAA0156254.1"/>
    </source>
</evidence>
<dbReference type="GO" id="GO:0003723">
    <property type="term" value="F:RNA binding"/>
    <property type="evidence" value="ECO:0007669"/>
    <property type="project" value="UniProtKB-UniRule"/>
</dbReference>
<dbReference type="PANTHER" id="PTHR13798:SF11">
    <property type="entry name" value="RNA-BINDING PROTEIN 7-RELATED"/>
    <property type="match status" value="1"/>
</dbReference>
<keyword evidence="2 4" id="KW-0694">RNA-binding</keyword>
<organism evidence="7 8">
    <name type="scientific">Lithospermum erythrorhizon</name>
    <name type="common">Purple gromwell</name>
    <name type="synonym">Lithospermum officinale var. erythrorhizon</name>
    <dbReference type="NCBI Taxonomy" id="34254"/>
    <lineage>
        <taxon>Eukaryota</taxon>
        <taxon>Viridiplantae</taxon>
        <taxon>Streptophyta</taxon>
        <taxon>Embryophyta</taxon>
        <taxon>Tracheophyta</taxon>
        <taxon>Spermatophyta</taxon>
        <taxon>Magnoliopsida</taxon>
        <taxon>eudicotyledons</taxon>
        <taxon>Gunneridae</taxon>
        <taxon>Pentapetalae</taxon>
        <taxon>asterids</taxon>
        <taxon>lamiids</taxon>
        <taxon>Boraginales</taxon>
        <taxon>Boraginaceae</taxon>
        <taxon>Boraginoideae</taxon>
        <taxon>Lithospermeae</taxon>
        <taxon>Lithospermum</taxon>
    </lineage>
</organism>
<dbReference type="AlphaFoldDB" id="A0AAV3PWT5"/>
<comment type="caution">
    <text evidence="7">The sequence shown here is derived from an EMBL/GenBank/DDBJ whole genome shotgun (WGS) entry which is preliminary data.</text>
</comment>
<gene>
    <name evidence="7" type="ORF">LIER_13786</name>
</gene>
<evidence type="ECO:0000256" key="2">
    <source>
        <dbReference type="ARBA" id="ARBA00022884"/>
    </source>
</evidence>
<dbReference type="InterPro" id="IPR012677">
    <property type="entry name" value="Nucleotide-bd_a/b_plait_sf"/>
</dbReference>
<name>A0AAV3PWT5_LITER</name>
<dbReference type="GO" id="GO:0005654">
    <property type="term" value="C:nucleoplasm"/>
    <property type="evidence" value="ECO:0007669"/>
    <property type="project" value="UniProtKB-SubCell"/>
</dbReference>
<evidence type="ECO:0000256" key="3">
    <source>
        <dbReference type="ARBA" id="ARBA00023242"/>
    </source>
</evidence>
<feature type="region of interest" description="Disordered" evidence="5">
    <location>
        <begin position="86"/>
        <end position="108"/>
    </location>
</feature>
<evidence type="ECO:0000256" key="4">
    <source>
        <dbReference type="PROSITE-ProRule" id="PRU00176"/>
    </source>
</evidence>
<dbReference type="InterPro" id="IPR052285">
    <property type="entry name" value="NEXT_complex_subunit"/>
</dbReference>
<feature type="domain" description="RRM" evidence="6">
    <location>
        <begin position="7"/>
        <end position="86"/>
    </location>
</feature>
<evidence type="ECO:0000256" key="5">
    <source>
        <dbReference type="SAM" id="MobiDB-lite"/>
    </source>
</evidence>
<keyword evidence="3" id="KW-0539">Nucleus</keyword>
<dbReference type="EMBL" id="BAABME010002821">
    <property type="protein sequence ID" value="GAA0156254.1"/>
    <property type="molecule type" value="Genomic_DNA"/>
</dbReference>
<dbReference type="Gene3D" id="3.30.70.330">
    <property type="match status" value="1"/>
</dbReference>
<reference evidence="7 8" key="1">
    <citation type="submission" date="2024-01" db="EMBL/GenBank/DDBJ databases">
        <title>The complete chloroplast genome sequence of Lithospermum erythrorhizon: insights into the phylogenetic relationship among Boraginaceae species and the maternal lineages of purple gromwells.</title>
        <authorList>
            <person name="Okada T."/>
            <person name="Watanabe K."/>
        </authorList>
    </citation>
    <scope>NUCLEOTIDE SEQUENCE [LARGE SCALE GENOMIC DNA]</scope>
</reference>
<proteinExistence type="predicted"/>
<dbReference type="Pfam" id="PF00076">
    <property type="entry name" value="RRM_1"/>
    <property type="match status" value="1"/>
</dbReference>
<feature type="compositionally biased region" description="Polar residues" evidence="5">
    <location>
        <begin position="91"/>
        <end position="103"/>
    </location>
</feature>
<dbReference type="PROSITE" id="PS50102">
    <property type="entry name" value="RRM"/>
    <property type="match status" value="1"/>
</dbReference>
<accession>A0AAV3PWT5</accession>
<comment type="subcellular location">
    <subcellularLocation>
        <location evidence="1">Nucleus</location>
        <location evidence="1">Nucleoplasm</location>
    </subcellularLocation>
</comment>